<dbReference type="InterPro" id="IPR002810">
    <property type="entry name" value="NfeD-like_C"/>
</dbReference>
<evidence type="ECO:0000256" key="6">
    <source>
        <dbReference type="SAM" id="Phobius"/>
    </source>
</evidence>
<dbReference type="InterPro" id="IPR056739">
    <property type="entry name" value="NfeD_membrane"/>
</dbReference>
<dbReference type="CDD" id="cd07020">
    <property type="entry name" value="Clp_protease_NfeD_1"/>
    <property type="match status" value="1"/>
</dbReference>
<evidence type="ECO:0000259" key="8">
    <source>
        <dbReference type="Pfam" id="PF24961"/>
    </source>
</evidence>
<evidence type="ECO:0000256" key="1">
    <source>
        <dbReference type="ARBA" id="ARBA00004141"/>
    </source>
</evidence>
<feature type="compositionally biased region" description="Polar residues" evidence="5">
    <location>
        <begin position="206"/>
        <end position="215"/>
    </location>
</feature>
<feature type="transmembrane region" description="Helical" evidence="6">
    <location>
        <begin position="361"/>
        <end position="388"/>
    </location>
</feature>
<dbReference type="InterPro" id="IPR056738">
    <property type="entry name" value="NfeD1b_N"/>
</dbReference>
<proteinExistence type="predicted"/>
<dbReference type="SUPFAM" id="SSF141322">
    <property type="entry name" value="NfeD domain-like"/>
    <property type="match status" value="1"/>
</dbReference>
<comment type="caution">
    <text evidence="10">The sequence shown here is derived from an EMBL/GenBank/DDBJ whole genome shotgun (WGS) entry which is preliminary data.</text>
</comment>
<comment type="subcellular location">
    <subcellularLocation>
        <location evidence="1">Membrane</location>
        <topology evidence="1">Multi-pass membrane protein</topology>
    </subcellularLocation>
</comment>
<keyword evidence="11" id="KW-1185">Reference proteome</keyword>
<dbReference type="PANTHER" id="PTHR33507:SF4">
    <property type="entry name" value="NODULATION COMPETITIVENESS PROTEIN NFED"/>
    <property type="match status" value="1"/>
</dbReference>
<evidence type="ECO:0000259" key="9">
    <source>
        <dbReference type="Pfam" id="PF25145"/>
    </source>
</evidence>
<dbReference type="InterPro" id="IPR052165">
    <property type="entry name" value="Membrane_assoc_protease"/>
</dbReference>
<keyword evidence="2 6" id="KW-0812">Transmembrane</keyword>
<feature type="transmembrane region" description="Helical" evidence="6">
    <location>
        <begin position="61"/>
        <end position="79"/>
    </location>
</feature>
<dbReference type="EMBL" id="JADIKK010000008">
    <property type="protein sequence ID" value="MFK2876762.1"/>
    <property type="molecule type" value="Genomic_DNA"/>
</dbReference>
<evidence type="ECO:0000256" key="4">
    <source>
        <dbReference type="ARBA" id="ARBA00023136"/>
    </source>
</evidence>
<gene>
    <name evidence="10" type="ORF">ISP25_06750</name>
</gene>
<sequence length="524" mass="54011">MDTAAHDSVDRAYREYFDRQAGAWRDRQAPPGNGLNTAATGAGALWRHWHPGGAYVSRRPWLSFGVATALALALAALAAGSPPPARGNAGFVARIDLDGPIGPAAAEYVDAAMRQAGADGATAIVLQMDTPGGLAESMRQIVSAILASRLPVLGYVAPAGARAASAGTYILYACPIAAMAPATHLGAATPVSLGGGTPLPIGGTQPAPSKSSGTPETGGPATDAETRKVLNDAIAYIRSLAQLRGRNAAWAEQAVRGASTLTADEAASQHVIDFVAADDAALLAQADGRTLKLGDQTVTLELRGLPVRDYPPDWRARFLGIITNPTIAYLLLLAGIYGLILEAFHPGTWLPGVTGGICLLVSLYALQLLPVNYAGLALMALGIGLLLAEAFAPTAGVVGIGGVIAFVIGSIMLFHRGVPGYTVNLGVIAGLAVCAVALLAMLLRLVSRARRARRFLGDESMLLAGGELLQAVPAGGESWALIAGERWQVHCEAALPAGARVRVTARRGLLLQVTPLQSNEGELP</sequence>
<reference evidence="10 11" key="1">
    <citation type="submission" date="2020-10" db="EMBL/GenBank/DDBJ databases">
        <title>Phylogeny of dyella-like bacteria.</title>
        <authorList>
            <person name="Fu J."/>
        </authorList>
    </citation>
    <scope>NUCLEOTIDE SEQUENCE [LARGE SCALE GENOMIC DNA]</scope>
    <source>
        <strain evidence="10 11">KACC 19113</strain>
    </source>
</reference>
<dbReference type="InterPro" id="IPR029045">
    <property type="entry name" value="ClpP/crotonase-like_dom_sf"/>
</dbReference>
<evidence type="ECO:0000256" key="5">
    <source>
        <dbReference type="SAM" id="MobiDB-lite"/>
    </source>
</evidence>
<dbReference type="InterPro" id="IPR012340">
    <property type="entry name" value="NA-bd_OB-fold"/>
</dbReference>
<accession>A0ABW8J386</accession>
<dbReference type="Proteomes" id="UP001620339">
    <property type="component" value="Unassembled WGS sequence"/>
</dbReference>
<dbReference type="Pfam" id="PF25145">
    <property type="entry name" value="NfeD1b_N"/>
    <property type="match status" value="1"/>
</dbReference>
<feature type="domain" description="NfeD integral membrane" evidence="8">
    <location>
        <begin position="326"/>
        <end position="442"/>
    </location>
</feature>
<dbReference type="Pfam" id="PF24961">
    <property type="entry name" value="NfeD_membrane"/>
    <property type="match status" value="1"/>
</dbReference>
<feature type="transmembrane region" description="Helical" evidence="6">
    <location>
        <begin position="318"/>
        <end position="341"/>
    </location>
</feature>
<dbReference type="Gene3D" id="3.90.226.10">
    <property type="entry name" value="2-enoyl-CoA Hydratase, Chain A, domain 1"/>
    <property type="match status" value="1"/>
</dbReference>
<dbReference type="Gene3D" id="2.40.50.140">
    <property type="entry name" value="Nucleic acid-binding proteins"/>
    <property type="match status" value="1"/>
</dbReference>
<dbReference type="PANTHER" id="PTHR33507">
    <property type="entry name" value="INNER MEMBRANE PROTEIN YBBJ"/>
    <property type="match status" value="1"/>
</dbReference>
<feature type="transmembrane region" description="Helical" evidence="6">
    <location>
        <begin position="421"/>
        <end position="446"/>
    </location>
</feature>
<dbReference type="SUPFAM" id="SSF52096">
    <property type="entry name" value="ClpP/crotonase"/>
    <property type="match status" value="1"/>
</dbReference>
<dbReference type="Pfam" id="PF01957">
    <property type="entry name" value="NfeD"/>
    <property type="match status" value="1"/>
</dbReference>
<feature type="domain" description="NfeD-like C-terminal" evidence="7">
    <location>
        <begin position="472"/>
        <end position="515"/>
    </location>
</feature>
<name>A0ABW8J386_9GAMM</name>
<evidence type="ECO:0000256" key="2">
    <source>
        <dbReference type="ARBA" id="ARBA00022692"/>
    </source>
</evidence>
<keyword evidence="3 6" id="KW-1133">Transmembrane helix</keyword>
<feature type="region of interest" description="Disordered" evidence="5">
    <location>
        <begin position="196"/>
        <end position="224"/>
    </location>
</feature>
<organism evidence="10 11">
    <name type="scientific">Rhodanobacter hydrolyticus</name>
    <dbReference type="NCBI Taxonomy" id="2250595"/>
    <lineage>
        <taxon>Bacteria</taxon>
        <taxon>Pseudomonadati</taxon>
        <taxon>Pseudomonadota</taxon>
        <taxon>Gammaproteobacteria</taxon>
        <taxon>Lysobacterales</taxon>
        <taxon>Rhodanobacteraceae</taxon>
        <taxon>Rhodanobacter</taxon>
    </lineage>
</organism>
<evidence type="ECO:0000313" key="11">
    <source>
        <dbReference type="Proteomes" id="UP001620339"/>
    </source>
</evidence>
<evidence type="ECO:0000256" key="3">
    <source>
        <dbReference type="ARBA" id="ARBA00022989"/>
    </source>
</evidence>
<evidence type="ECO:0000259" key="7">
    <source>
        <dbReference type="Pfam" id="PF01957"/>
    </source>
</evidence>
<keyword evidence="4 6" id="KW-0472">Membrane</keyword>
<feature type="domain" description="NfeD1b N-terminal" evidence="9">
    <location>
        <begin position="100"/>
        <end position="195"/>
    </location>
</feature>
<feature type="transmembrane region" description="Helical" evidence="6">
    <location>
        <begin position="395"/>
        <end position="415"/>
    </location>
</feature>
<protein>
    <submittedName>
        <fullName evidence="10">Nodulation protein NfeD</fullName>
    </submittedName>
</protein>
<evidence type="ECO:0000313" key="10">
    <source>
        <dbReference type="EMBL" id="MFK2876762.1"/>
    </source>
</evidence>